<dbReference type="SUPFAM" id="SSF51905">
    <property type="entry name" value="FAD/NAD(P)-binding domain"/>
    <property type="match status" value="1"/>
</dbReference>
<keyword evidence="8" id="KW-1185">Reference proteome</keyword>
<dbReference type="EMBL" id="JADZLT010000040">
    <property type="protein sequence ID" value="MBH0236994.1"/>
    <property type="molecule type" value="Genomic_DNA"/>
</dbReference>
<keyword evidence="5 7" id="KW-0503">Monooxygenase</keyword>
<evidence type="ECO:0000256" key="3">
    <source>
        <dbReference type="ARBA" id="ARBA00022827"/>
    </source>
</evidence>
<dbReference type="InterPro" id="IPR036188">
    <property type="entry name" value="FAD/NAD-bd_sf"/>
</dbReference>
<evidence type="ECO:0000313" key="7">
    <source>
        <dbReference type="EMBL" id="MBH0236994.1"/>
    </source>
</evidence>
<protein>
    <submittedName>
        <fullName evidence="7">FAD-dependent monooxygenase</fullName>
    </submittedName>
</protein>
<dbReference type="InterPro" id="IPR002938">
    <property type="entry name" value="FAD-bd"/>
</dbReference>
<accession>A0A931MYF2</accession>
<dbReference type="PRINTS" id="PR00420">
    <property type="entry name" value="RNGMNOXGNASE"/>
</dbReference>
<comment type="caution">
    <text evidence="7">The sequence shown here is derived from an EMBL/GenBank/DDBJ whole genome shotgun (WGS) entry which is preliminary data.</text>
</comment>
<dbReference type="Proteomes" id="UP000631694">
    <property type="component" value="Unassembled WGS sequence"/>
</dbReference>
<feature type="domain" description="FAD-binding" evidence="6">
    <location>
        <begin position="6"/>
        <end position="352"/>
    </location>
</feature>
<reference evidence="7" key="1">
    <citation type="submission" date="2020-12" db="EMBL/GenBank/DDBJ databases">
        <title>Methylobrevis albus sp. nov., isolated from fresh water lack sediment.</title>
        <authorList>
            <person name="Zou Q."/>
        </authorList>
    </citation>
    <scope>NUCLEOTIDE SEQUENCE</scope>
    <source>
        <strain evidence="7">L22</strain>
    </source>
</reference>
<evidence type="ECO:0000313" key="8">
    <source>
        <dbReference type="Proteomes" id="UP000631694"/>
    </source>
</evidence>
<gene>
    <name evidence="7" type="ORF">I5731_04085</name>
</gene>
<dbReference type="GO" id="GO:0004497">
    <property type="term" value="F:monooxygenase activity"/>
    <property type="evidence" value="ECO:0007669"/>
    <property type="project" value="UniProtKB-KW"/>
</dbReference>
<dbReference type="GO" id="GO:0071949">
    <property type="term" value="F:FAD binding"/>
    <property type="evidence" value="ECO:0007669"/>
    <property type="project" value="InterPro"/>
</dbReference>
<keyword evidence="4" id="KW-0560">Oxidoreductase</keyword>
<organism evidence="7 8">
    <name type="scientific">Methylobrevis albus</name>
    <dbReference type="NCBI Taxonomy" id="2793297"/>
    <lineage>
        <taxon>Bacteria</taxon>
        <taxon>Pseudomonadati</taxon>
        <taxon>Pseudomonadota</taxon>
        <taxon>Alphaproteobacteria</taxon>
        <taxon>Hyphomicrobiales</taxon>
        <taxon>Pleomorphomonadaceae</taxon>
        <taxon>Methylobrevis</taxon>
    </lineage>
</organism>
<dbReference type="Pfam" id="PF01494">
    <property type="entry name" value="FAD_binding_3"/>
    <property type="match status" value="1"/>
</dbReference>
<dbReference type="InterPro" id="IPR050493">
    <property type="entry name" value="FAD-dep_Monooxygenase_BioMet"/>
</dbReference>
<dbReference type="RefSeq" id="WP_197310073.1">
    <property type="nucleotide sequence ID" value="NZ_JADZLT010000040.1"/>
</dbReference>
<dbReference type="SUPFAM" id="SSF54373">
    <property type="entry name" value="FAD-linked reductases, C-terminal domain"/>
    <property type="match status" value="1"/>
</dbReference>
<dbReference type="AlphaFoldDB" id="A0A931MYF2"/>
<dbReference type="Gene3D" id="3.50.50.60">
    <property type="entry name" value="FAD/NAD(P)-binding domain"/>
    <property type="match status" value="1"/>
</dbReference>
<keyword evidence="2" id="KW-0285">Flavoprotein</keyword>
<dbReference type="PANTHER" id="PTHR13789">
    <property type="entry name" value="MONOOXYGENASE"/>
    <property type="match status" value="1"/>
</dbReference>
<evidence type="ECO:0000256" key="1">
    <source>
        <dbReference type="ARBA" id="ARBA00001974"/>
    </source>
</evidence>
<comment type="cofactor">
    <cofactor evidence="1">
        <name>FAD</name>
        <dbReference type="ChEBI" id="CHEBI:57692"/>
    </cofactor>
</comment>
<dbReference type="PANTHER" id="PTHR13789:SF318">
    <property type="entry name" value="GERANYLGERANYL DIPHOSPHATE REDUCTASE"/>
    <property type="match status" value="1"/>
</dbReference>
<sequence length="397" mass="41355">MADRHPVFINGAGIAGLTLALALARRGIASVVVERAGELAEVGAGIQISPNAAHVLVSLGLGAAIGRWAVRPEAVAIRSGGDGRLLARLPLGRQAAARFGAPYWTLLRADLQQALLAAVAAEPAVTLRLGASVTTVADDGPAMTVHWRDAAGDHADAAALLVGADGVWSDVRVRLVGGPPAAYSGRVAFRATIPMSDSGLAAALEPATATGLWLGTAAHFVHYPVHAGDRLNLVALVDDAWTATRWNTEATGYDIAPHFSGWAEPIRRLIAAPDTWRKWALCAVDPAGPWSKGRVVLIGDAAHAMLPFAAQGGAMAIEDAAVLARHVAAEADPTRAIAAYVAARRGRASRVAALARRNAAIYHLDGIAARGRDLGMRLVGGRPLAASVDWIYRWRDG</sequence>
<keyword evidence="3" id="KW-0274">FAD</keyword>
<evidence type="ECO:0000256" key="2">
    <source>
        <dbReference type="ARBA" id="ARBA00022630"/>
    </source>
</evidence>
<proteinExistence type="predicted"/>
<evidence type="ECO:0000256" key="4">
    <source>
        <dbReference type="ARBA" id="ARBA00023002"/>
    </source>
</evidence>
<evidence type="ECO:0000259" key="6">
    <source>
        <dbReference type="Pfam" id="PF01494"/>
    </source>
</evidence>
<evidence type="ECO:0000256" key="5">
    <source>
        <dbReference type="ARBA" id="ARBA00023033"/>
    </source>
</evidence>
<name>A0A931MYF2_9HYPH</name>